<gene>
    <name evidence="2" type="ORF">ABHN08_12005</name>
</gene>
<dbReference type="InterPro" id="IPR036412">
    <property type="entry name" value="HAD-like_sf"/>
</dbReference>
<proteinExistence type="predicted"/>
<sequence>MSKLLLIDLDGTMIDTPHFQAWSNVAHRLAGKQLTQREYIDHIAGRPRMEGASRLLALITDDIGAEMTGSLSADELAQHKQKEFLQLSQGTELFEDAKRLLERIAQAAQPVMFYTASLNAPQLFEAAIERSSLRQESRLSITRQAPGQSREALIQQLVGSRDPQDVELIDDSPYATDLACGLGLHAWQIRRHALEPKAAHPQASILSSLDEYPLANPSQGRTMNNQSAVLVTGGAGYIGSRLVPKLLAAGYRVRVLDALYFGNGLEGVMNHPALEFIKGDIRDPLLVEQSLRGMHTVVHLAAVANDPSFNSAPELGQSINIDCLPHLMSSAKRLGCRRFIYASSASVYGVNTEPFVDERQPCVPITDYNRFKADGEKILFGLTDASFETVAVRAATVCGWSPRQRLDLTVNILTASALARGEITVFGGSQYRPNVHIGDLTRLYTMLVERESLDEVRGTAINVGYENHTVTEIADQVKQVVDRYFLVNVPITTTRSDDVRSYRLDSRRVQQTLGFEFIYSIRDAIVEICEQWQSGNFNDSDDVLSDTRYHNVRNMLHNDWSYQASGDTSC</sequence>
<dbReference type="PANTHER" id="PTHR43245:SF23">
    <property type="entry name" value="NAD(P)-BINDING DOMAIN-CONTAINING PROTEIN"/>
    <property type="match status" value="1"/>
</dbReference>
<dbReference type="InterPro" id="IPR036291">
    <property type="entry name" value="NAD(P)-bd_dom_sf"/>
</dbReference>
<dbReference type="Gene3D" id="3.40.50.1000">
    <property type="entry name" value="HAD superfamily/HAD-like"/>
    <property type="match status" value="1"/>
</dbReference>
<dbReference type="SUPFAM" id="SSF56784">
    <property type="entry name" value="HAD-like"/>
    <property type="match status" value="1"/>
</dbReference>
<accession>A0AAU7F4E1</accession>
<dbReference type="SUPFAM" id="SSF51735">
    <property type="entry name" value="NAD(P)-binding Rossmann-fold domains"/>
    <property type="match status" value="1"/>
</dbReference>
<dbReference type="InterPro" id="IPR023198">
    <property type="entry name" value="PGP-like_dom2"/>
</dbReference>
<dbReference type="InterPro" id="IPR023214">
    <property type="entry name" value="HAD_sf"/>
</dbReference>
<reference evidence="2" key="1">
    <citation type="submission" date="2024-05" db="EMBL/GenBank/DDBJ databases">
        <title>Draft genome sequence of Pseudomonas iranensis M7D1.</title>
        <authorList>
            <person name="Miller S.L."/>
            <person name="Nsubuga A."/>
            <person name="Lu N."/>
            <person name="King J."/>
            <person name="Shears P."/>
            <person name="Lawson P.A."/>
        </authorList>
    </citation>
    <scope>NUCLEOTIDE SEQUENCE</scope>
    <source>
        <strain evidence="2">M7D1</strain>
    </source>
</reference>
<protein>
    <submittedName>
        <fullName evidence="2">NAD-dependent epimerase/dehydratase family protein</fullName>
    </submittedName>
</protein>
<dbReference type="InterPro" id="IPR050177">
    <property type="entry name" value="Lipid_A_modif_metabolic_enz"/>
</dbReference>
<organism evidence="2">
    <name type="scientific">Pseudomonas iranensis</name>
    <dbReference type="NCBI Taxonomy" id="2745503"/>
    <lineage>
        <taxon>Bacteria</taxon>
        <taxon>Pseudomonadati</taxon>
        <taxon>Pseudomonadota</taxon>
        <taxon>Gammaproteobacteria</taxon>
        <taxon>Pseudomonadales</taxon>
        <taxon>Pseudomonadaceae</taxon>
        <taxon>Pseudomonas</taxon>
    </lineage>
</organism>
<dbReference type="EMBL" id="CP157354">
    <property type="protein sequence ID" value="XBL98642.1"/>
    <property type="molecule type" value="Genomic_DNA"/>
</dbReference>
<dbReference type="Gene3D" id="1.10.150.240">
    <property type="entry name" value="Putative phosphatase, domain 2"/>
    <property type="match status" value="1"/>
</dbReference>
<dbReference type="Pfam" id="PF01370">
    <property type="entry name" value="Epimerase"/>
    <property type="match status" value="1"/>
</dbReference>
<evidence type="ECO:0000259" key="1">
    <source>
        <dbReference type="Pfam" id="PF01370"/>
    </source>
</evidence>
<feature type="domain" description="NAD-dependent epimerase/dehydratase" evidence="1">
    <location>
        <begin position="229"/>
        <end position="464"/>
    </location>
</feature>
<dbReference type="CDD" id="cd08946">
    <property type="entry name" value="SDR_e"/>
    <property type="match status" value="1"/>
</dbReference>
<dbReference type="Gene3D" id="3.40.50.720">
    <property type="entry name" value="NAD(P)-binding Rossmann-like Domain"/>
    <property type="match status" value="1"/>
</dbReference>
<evidence type="ECO:0000313" key="2">
    <source>
        <dbReference type="EMBL" id="XBL98642.1"/>
    </source>
</evidence>
<name>A0AAU7F4E1_9PSED</name>
<dbReference type="PANTHER" id="PTHR43245">
    <property type="entry name" value="BIFUNCTIONAL POLYMYXIN RESISTANCE PROTEIN ARNA"/>
    <property type="match status" value="1"/>
</dbReference>
<dbReference type="InterPro" id="IPR001509">
    <property type="entry name" value="Epimerase_deHydtase"/>
</dbReference>
<dbReference type="AlphaFoldDB" id="A0AAU7F4E1"/>